<proteinExistence type="predicted"/>
<accession>A0A8I3ABY2</accession>
<dbReference type="EMBL" id="JAGFBS010000008">
    <property type="protein sequence ID" value="KAG6377853.1"/>
    <property type="molecule type" value="Genomic_DNA"/>
</dbReference>
<comment type="caution">
    <text evidence="2">The sequence shown here is derived from an EMBL/GenBank/DDBJ whole genome shotgun (WGS) entry which is preliminary data.</text>
</comment>
<reference evidence="2" key="1">
    <citation type="submission" date="2021-03" db="EMBL/GenBank/DDBJ databases">
        <title>Evolutionary innovations through gain and loss of genes in the ectomycorrhizal Boletales.</title>
        <authorList>
            <person name="Wu G."/>
            <person name="Miyauchi S."/>
            <person name="Morin E."/>
            <person name="Yang Z.-L."/>
            <person name="Xu J."/>
            <person name="Martin F.M."/>
        </authorList>
    </citation>
    <scope>NUCLEOTIDE SEQUENCE</scope>
    <source>
        <strain evidence="2">BR01</strain>
    </source>
</reference>
<evidence type="ECO:0000313" key="2">
    <source>
        <dbReference type="EMBL" id="KAG6377853.1"/>
    </source>
</evidence>
<feature type="region of interest" description="Disordered" evidence="1">
    <location>
        <begin position="24"/>
        <end position="107"/>
    </location>
</feature>
<dbReference type="AlphaFoldDB" id="A0A8I3ABY2"/>
<gene>
    <name evidence="2" type="ORF">JVT61DRAFT_14634</name>
</gene>
<organism evidence="2 3">
    <name type="scientific">Boletus reticuloceps</name>
    <dbReference type="NCBI Taxonomy" id="495285"/>
    <lineage>
        <taxon>Eukaryota</taxon>
        <taxon>Fungi</taxon>
        <taxon>Dikarya</taxon>
        <taxon>Basidiomycota</taxon>
        <taxon>Agaricomycotina</taxon>
        <taxon>Agaricomycetes</taxon>
        <taxon>Agaricomycetidae</taxon>
        <taxon>Boletales</taxon>
        <taxon>Boletineae</taxon>
        <taxon>Boletaceae</taxon>
        <taxon>Boletoideae</taxon>
        <taxon>Boletus</taxon>
    </lineage>
</organism>
<keyword evidence="3" id="KW-1185">Reference proteome</keyword>
<evidence type="ECO:0000313" key="3">
    <source>
        <dbReference type="Proteomes" id="UP000683000"/>
    </source>
</evidence>
<protein>
    <submittedName>
        <fullName evidence="2">Uncharacterized protein</fullName>
    </submittedName>
</protein>
<evidence type="ECO:0000256" key="1">
    <source>
        <dbReference type="SAM" id="MobiDB-lite"/>
    </source>
</evidence>
<sequence>MHSSNSAANAMPKTPITICTEGTLKVPGWASSGPKIPPSSVWRYDRRSPPHRSGGRDRSRSPRRRPDPRDEREYRSNGVDRDREKDRDRDQVDRDRDTRDPKGQETT</sequence>
<name>A0A8I3ABY2_9AGAM</name>
<dbReference type="Proteomes" id="UP000683000">
    <property type="component" value="Unassembled WGS sequence"/>
</dbReference>
<feature type="compositionally biased region" description="Basic and acidic residues" evidence="1">
    <location>
        <begin position="43"/>
        <end position="107"/>
    </location>
</feature>